<sequence>MLRWSRRWSTVAGYFSGKGTVLITEGPHPVLRATIRQGSMLDPWGATEDLNPHDRRLRASGHPRERMAQVTRKLNGKRENWDKKRTPRSWSNAAHSAMWCNVITSPVTETSGPPLGFNKSNEGLGLSNGLSYDSSHEFEPLEPPLGYDKSINRASLRCGCRHVSSTEAKPLEPSLGHSNLFVEAEDTAWTCPILAKMGLIETAAQE</sequence>
<reference evidence="1 2" key="1">
    <citation type="journal article" date="2024" name="G3 (Bethesda)">
        <title>Genome assembly of Hibiscus sabdariffa L. provides insights into metabolisms of medicinal natural products.</title>
        <authorList>
            <person name="Kim T."/>
        </authorList>
    </citation>
    <scope>NUCLEOTIDE SEQUENCE [LARGE SCALE GENOMIC DNA]</scope>
    <source>
        <strain evidence="1">TK-2024</strain>
        <tissue evidence="1">Old leaves</tissue>
    </source>
</reference>
<comment type="caution">
    <text evidence="1">The sequence shown here is derived from an EMBL/GenBank/DDBJ whole genome shotgun (WGS) entry which is preliminary data.</text>
</comment>
<dbReference type="Proteomes" id="UP001396334">
    <property type="component" value="Unassembled WGS sequence"/>
</dbReference>
<proteinExistence type="predicted"/>
<gene>
    <name evidence="1" type="ORF">V6N11_060605</name>
</gene>
<keyword evidence="2" id="KW-1185">Reference proteome</keyword>
<dbReference type="EMBL" id="JBBPBN010000034">
    <property type="protein sequence ID" value="KAK9003034.1"/>
    <property type="molecule type" value="Genomic_DNA"/>
</dbReference>
<protein>
    <submittedName>
        <fullName evidence="1">Uncharacterized protein</fullName>
    </submittedName>
</protein>
<accession>A0ABR2QQZ6</accession>
<evidence type="ECO:0000313" key="2">
    <source>
        <dbReference type="Proteomes" id="UP001396334"/>
    </source>
</evidence>
<organism evidence="1 2">
    <name type="scientific">Hibiscus sabdariffa</name>
    <name type="common">roselle</name>
    <dbReference type="NCBI Taxonomy" id="183260"/>
    <lineage>
        <taxon>Eukaryota</taxon>
        <taxon>Viridiplantae</taxon>
        <taxon>Streptophyta</taxon>
        <taxon>Embryophyta</taxon>
        <taxon>Tracheophyta</taxon>
        <taxon>Spermatophyta</taxon>
        <taxon>Magnoliopsida</taxon>
        <taxon>eudicotyledons</taxon>
        <taxon>Gunneridae</taxon>
        <taxon>Pentapetalae</taxon>
        <taxon>rosids</taxon>
        <taxon>malvids</taxon>
        <taxon>Malvales</taxon>
        <taxon>Malvaceae</taxon>
        <taxon>Malvoideae</taxon>
        <taxon>Hibiscus</taxon>
    </lineage>
</organism>
<name>A0ABR2QQZ6_9ROSI</name>
<evidence type="ECO:0000313" key="1">
    <source>
        <dbReference type="EMBL" id="KAK9003034.1"/>
    </source>
</evidence>